<name>A0A429GDP2_9CREN</name>
<gene>
    <name evidence="1" type="ORF">D6D85_15015</name>
</gene>
<dbReference type="EMBL" id="RCOS01000167">
    <property type="protein sequence ID" value="RSN71896.1"/>
    <property type="molecule type" value="Genomic_DNA"/>
</dbReference>
<comment type="caution">
    <text evidence="1">The sequence shown here is derived from an EMBL/GenBank/DDBJ whole genome shotgun (WGS) entry which is preliminary data.</text>
</comment>
<keyword evidence="2" id="KW-1185">Reference proteome</keyword>
<evidence type="ECO:0000313" key="2">
    <source>
        <dbReference type="Proteomes" id="UP000277582"/>
    </source>
</evidence>
<accession>A0A429GDP2</accession>
<dbReference type="RefSeq" id="WP_125672753.1">
    <property type="nucleotide sequence ID" value="NZ_RCOS01000167.1"/>
</dbReference>
<protein>
    <submittedName>
        <fullName evidence="1">Uncharacterized protein</fullName>
    </submittedName>
</protein>
<evidence type="ECO:0000313" key="1">
    <source>
        <dbReference type="EMBL" id="RSN71896.1"/>
    </source>
</evidence>
<sequence>MDLSEVFNLLFSKGINVKKNAKVRGLSGVHHEFDAMVDEKVGIIVTGGGISPEDSLRIVLKKMDTGLKIIVLSPNPLPESQRYILEEMDVQVVEGSDQERVVETIMFILRQLDQGR</sequence>
<proteinExistence type="predicted"/>
<dbReference type="Proteomes" id="UP000277582">
    <property type="component" value="Unassembled WGS sequence"/>
</dbReference>
<organism evidence="1 2">
    <name type="scientific">Candidatus Methanodesulfokora washburnensis</name>
    <dbReference type="NCBI Taxonomy" id="2478471"/>
    <lineage>
        <taxon>Archaea</taxon>
        <taxon>Thermoproteota</taxon>
        <taxon>Candidatus Korarchaeia</taxon>
        <taxon>Candidatus Korarchaeia incertae sedis</taxon>
        <taxon>Candidatus Methanodesulfokora</taxon>
    </lineage>
</organism>
<reference evidence="1 2" key="1">
    <citation type="submission" date="2018-10" db="EMBL/GenBank/DDBJ databases">
        <title>Co-occurring genomic capacity for anaerobic methane metabolism and dissimilatory sulfite reduction discovered in the Korarchaeota.</title>
        <authorList>
            <person name="Mckay L.J."/>
            <person name="Dlakic M."/>
            <person name="Fields M.W."/>
            <person name="Delmont T.O."/>
            <person name="Eren A.M."/>
            <person name="Jay Z.J."/>
            <person name="Klingelsmith K.B."/>
            <person name="Rusch D.B."/>
            <person name="Inskeep W.P."/>
        </authorList>
    </citation>
    <scope>NUCLEOTIDE SEQUENCE [LARGE SCALE GENOMIC DNA]</scope>
    <source>
        <strain evidence="1 2">MDKW</strain>
    </source>
</reference>
<dbReference type="AlphaFoldDB" id="A0A429GDP2"/>